<organism evidence="5 6">
    <name type="scientific">Microbacterium gilvum</name>
    <dbReference type="NCBI Taxonomy" id="1336204"/>
    <lineage>
        <taxon>Bacteria</taxon>
        <taxon>Bacillati</taxon>
        <taxon>Actinomycetota</taxon>
        <taxon>Actinomycetes</taxon>
        <taxon>Micrococcales</taxon>
        <taxon>Microbacteriaceae</taxon>
        <taxon>Microbacterium</taxon>
    </lineage>
</organism>
<evidence type="ECO:0000256" key="2">
    <source>
        <dbReference type="ARBA" id="ARBA00023027"/>
    </source>
</evidence>
<dbReference type="EMBL" id="BAABKO010000006">
    <property type="protein sequence ID" value="GAA4782831.1"/>
    <property type="molecule type" value="Genomic_DNA"/>
</dbReference>
<dbReference type="InterPro" id="IPR036291">
    <property type="entry name" value="NAD(P)-bd_dom_sf"/>
</dbReference>
<keyword evidence="2" id="KW-0520">NAD</keyword>
<evidence type="ECO:0000313" key="6">
    <source>
        <dbReference type="Proteomes" id="UP001501645"/>
    </source>
</evidence>
<name>A0ABP9AKU4_9MICO</name>
<dbReference type="SUPFAM" id="SSF51735">
    <property type="entry name" value="NAD(P)-binding Rossmann-fold domains"/>
    <property type="match status" value="1"/>
</dbReference>
<dbReference type="InterPro" id="IPR000683">
    <property type="entry name" value="Gfo/Idh/MocA-like_OxRdtase_N"/>
</dbReference>
<evidence type="ECO:0000259" key="3">
    <source>
        <dbReference type="Pfam" id="PF01408"/>
    </source>
</evidence>
<proteinExistence type="predicted"/>
<comment type="caution">
    <text evidence="5">The sequence shown here is derived from an EMBL/GenBank/DDBJ whole genome shotgun (WGS) entry which is preliminary data.</text>
</comment>
<dbReference type="PANTHER" id="PTHR43818:SF11">
    <property type="entry name" value="BCDNA.GH03377"/>
    <property type="match status" value="1"/>
</dbReference>
<evidence type="ECO:0000313" key="5">
    <source>
        <dbReference type="EMBL" id="GAA4782831.1"/>
    </source>
</evidence>
<protein>
    <submittedName>
        <fullName evidence="5">Gfo/Idh/MocA family oxidoreductase</fullName>
    </submittedName>
</protein>
<sequence>MSGQQPVGVGFIGAGMISDTYLEHLGQFPDVVVVAVGDIDTARAAAQAEKHGVPFSGTPDQVLAHPDVELIVNLTIPAVHAEVSLAAIDAGKHVWSEKPIAVDLASGRELVRRAAEKGLRVGIAPDTVLGQGVQSALRAIARGDIGQPIGASTQMMSIGPDKWHPNPDFFFAPGAGPVFDMGPYYLTTLVNVFGSVAKASAFGLSSTKTRTVVAGDRAGQEFPVLVPTLVNANLEFVEGGTSSSIFSWESWLTRMGVVEITGTEGTLVIPDPNMFEGPLRILRGGAGDPREQEWEDLPVDGIVGGRGLGVVDLVRGIRENRPHRASGDIGLHVLETMIAIDRSIATGETVAVESRIERPAPIPADWTPYEL</sequence>
<reference evidence="6" key="1">
    <citation type="journal article" date="2019" name="Int. J. Syst. Evol. Microbiol.">
        <title>The Global Catalogue of Microorganisms (GCM) 10K type strain sequencing project: providing services to taxonomists for standard genome sequencing and annotation.</title>
        <authorList>
            <consortium name="The Broad Institute Genomics Platform"/>
            <consortium name="The Broad Institute Genome Sequencing Center for Infectious Disease"/>
            <person name="Wu L."/>
            <person name="Ma J."/>
        </authorList>
    </citation>
    <scope>NUCLEOTIDE SEQUENCE [LARGE SCALE GENOMIC DNA]</scope>
    <source>
        <strain evidence="6">JCM 18537</strain>
    </source>
</reference>
<dbReference type="SUPFAM" id="SSF55347">
    <property type="entry name" value="Glyceraldehyde-3-phosphate dehydrogenase-like, C-terminal domain"/>
    <property type="match status" value="1"/>
</dbReference>
<dbReference type="Gene3D" id="3.40.50.720">
    <property type="entry name" value="NAD(P)-binding Rossmann-like Domain"/>
    <property type="match status" value="1"/>
</dbReference>
<evidence type="ECO:0000256" key="1">
    <source>
        <dbReference type="ARBA" id="ARBA00023002"/>
    </source>
</evidence>
<dbReference type="Pfam" id="PF01408">
    <property type="entry name" value="GFO_IDH_MocA"/>
    <property type="match status" value="1"/>
</dbReference>
<dbReference type="PANTHER" id="PTHR43818">
    <property type="entry name" value="BCDNA.GH03377"/>
    <property type="match status" value="1"/>
</dbReference>
<dbReference type="InterPro" id="IPR055170">
    <property type="entry name" value="GFO_IDH_MocA-like_dom"/>
</dbReference>
<feature type="domain" description="GFO/IDH/MocA-like oxidoreductase" evidence="4">
    <location>
        <begin position="134"/>
        <end position="267"/>
    </location>
</feature>
<keyword evidence="6" id="KW-1185">Reference proteome</keyword>
<gene>
    <name evidence="5" type="ORF">GCM10023351_30240</name>
</gene>
<dbReference type="InterPro" id="IPR050463">
    <property type="entry name" value="Gfo/Idh/MocA_oxidrdct_glycsds"/>
</dbReference>
<keyword evidence="1" id="KW-0560">Oxidoreductase</keyword>
<dbReference type="Proteomes" id="UP001501645">
    <property type="component" value="Unassembled WGS sequence"/>
</dbReference>
<feature type="domain" description="Gfo/Idh/MocA-like oxidoreductase N-terminal" evidence="3">
    <location>
        <begin position="8"/>
        <end position="122"/>
    </location>
</feature>
<accession>A0ABP9AKU4</accession>
<evidence type="ECO:0000259" key="4">
    <source>
        <dbReference type="Pfam" id="PF22725"/>
    </source>
</evidence>
<dbReference type="RefSeq" id="WP_345440986.1">
    <property type="nucleotide sequence ID" value="NZ_BAABKO010000006.1"/>
</dbReference>
<dbReference type="Pfam" id="PF22725">
    <property type="entry name" value="GFO_IDH_MocA_C3"/>
    <property type="match status" value="1"/>
</dbReference>
<dbReference type="Gene3D" id="3.30.360.10">
    <property type="entry name" value="Dihydrodipicolinate Reductase, domain 2"/>
    <property type="match status" value="1"/>
</dbReference>